<proteinExistence type="predicted"/>
<dbReference type="RefSeq" id="WP_173013459.1">
    <property type="nucleotide sequence ID" value="NZ_AP019860.1"/>
</dbReference>
<keyword evidence="3" id="KW-1185">Reference proteome</keyword>
<dbReference type="EMBL" id="AP019860">
    <property type="protein sequence ID" value="BBM85797.1"/>
    <property type="molecule type" value="Genomic_DNA"/>
</dbReference>
<dbReference type="PANTHER" id="PTHR23150:SF19">
    <property type="entry name" value="FORMYLGLYCINE-GENERATING ENZYME"/>
    <property type="match status" value="1"/>
</dbReference>
<name>A0A5S9IQE4_UABAM</name>
<dbReference type="PANTHER" id="PTHR23150">
    <property type="entry name" value="SULFATASE MODIFYING FACTOR 1, 2"/>
    <property type="match status" value="1"/>
</dbReference>
<sequence>MDRKIIKGKSLQEVKPHTKYMACTFYLDYVDGEDLQNTEFDNCSFRGSFRDWGRDEYGLWMAICYKNVRQVMRWIRPGTFMMGSPNTEEYRLGNEQHHQVTLSKGFWLAETVCTQDLWTVVMEKNPSKFQGKSRPVERVSWNDCRMFIGKWNHEVPEWELCLPTEAQWEYACRAGTTTAFSFGETITQNQVHYDAKRTAVVKALLCNDWGLYGMHGNVWEWCEDWYTHHHVTTTNSLRAPDGSERVIRGGGWLNSPNSLRSACRYSCLPNVYNDDIGFRFCLRSKK</sequence>
<dbReference type="Gene3D" id="3.90.1580.10">
    <property type="entry name" value="paralog of FGE (formylglycine-generating enzyme)"/>
    <property type="match status" value="1"/>
</dbReference>
<dbReference type="AlphaFoldDB" id="A0A5S9IQE4"/>
<dbReference type="Pfam" id="PF03781">
    <property type="entry name" value="FGE-sulfatase"/>
    <property type="match status" value="1"/>
</dbReference>
<evidence type="ECO:0000313" key="3">
    <source>
        <dbReference type="Proteomes" id="UP000326354"/>
    </source>
</evidence>
<feature type="domain" description="Sulfatase-modifying factor enzyme-like" evidence="1">
    <location>
        <begin position="73"/>
        <end position="280"/>
    </location>
</feature>
<dbReference type="GO" id="GO:0120147">
    <property type="term" value="F:formylglycine-generating oxidase activity"/>
    <property type="evidence" value="ECO:0007669"/>
    <property type="project" value="TreeGrafter"/>
</dbReference>
<reference evidence="2 3" key="1">
    <citation type="submission" date="2019-08" db="EMBL/GenBank/DDBJ databases">
        <title>Complete genome sequence of Candidatus Uab amorphum.</title>
        <authorList>
            <person name="Shiratori T."/>
            <person name="Suzuki S."/>
            <person name="Kakizawa Y."/>
            <person name="Ishida K."/>
        </authorList>
    </citation>
    <scope>NUCLEOTIDE SEQUENCE [LARGE SCALE GENOMIC DNA]</scope>
    <source>
        <strain evidence="2 3">SRT547</strain>
    </source>
</reference>
<dbReference type="SUPFAM" id="SSF56436">
    <property type="entry name" value="C-type lectin-like"/>
    <property type="match status" value="1"/>
</dbReference>
<evidence type="ECO:0000259" key="1">
    <source>
        <dbReference type="Pfam" id="PF03781"/>
    </source>
</evidence>
<gene>
    <name evidence="2" type="ORF">UABAM_04175</name>
</gene>
<dbReference type="InterPro" id="IPR016187">
    <property type="entry name" value="CTDL_fold"/>
</dbReference>
<dbReference type="KEGG" id="uam:UABAM_04175"/>
<evidence type="ECO:0000313" key="2">
    <source>
        <dbReference type="EMBL" id="BBM85797.1"/>
    </source>
</evidence>
<accession>A0A5S9IQE4</accession>
<protein>
    <recommendedName>
        <fullName evidence="1">Sulfatase-modifying factor enzyme-like domain-containing protein</fullName>
    </recommendedName>
</protein>
<dbReference type="InterPro" id="IPR051043">
    <property type="entry name" value="Sulfatase_Mod_Factor_Kinase"/>
</dbReference>
<organism evidence="2 3">
    <name type="scientific">Uabimicrobium amorphum</name>
    <dbReference type="NCBI Taxonomy" id="2596890"/>
    <lineage>
        <taxon>Bacteria</taxon>
        <taxon>Pseudomonadati</taxon>
        <taxon>Planctomycetota</taxon>
        <taxon>Candidatus Uabimicrobiia</taxon>
        <taxon>Candidatus Uabimicrobiales</taxon>
        <taxon>Candidatus Uabimicrobiaceae</taxon>
        <taxon>Candidatus Uabimicrobium</taxon>
    </lineage>
</organism>
<dbReference type="Proteomes" id="UP000326354">
    <property type="component" value="Chromosome"/>
</dbReference>
<dbReference type="InterPro" id="IPR005532">
    <property type="entry name" value="SUMF_dom"/>
</dbReference>
<dbReference type="InterPro" id="IPR042095">
    <property type="entry name" value="SUMF_sf"/>
</dbReference>